<evidence type="ECO:0000256" key="3">
    <source>
        <dbReference type="PROSITE-ProRule" id="PRU00023"/>
    </source>
</evidence>
<dbReference type="GO" id="GO:0031436">
    <property type="term" value="C:BRCA1-BARD1 complex"/>
    <property type="evidence" value="ECO:0007669"/>
    <property type="project" value="TreeGrafter"/>
</dbReference>
<accession>A0AAW1UIQ2</accession>
<dbReference type="InterPro" id="IPR036770">
    <property type="entry name" value="Ankyrin_rpt-contain_sf"/>
</dbReference>
<dbReference type="GO" id="GO:0070531">
    <property type="term" value="C:BRCA1-A complex"/>
    <property type="evidence" value="ECO:0007669"/>
    <property type="project" value="TreeGrafter"/>
</dbReference>
<dbReference type="AlphaFoldDB" id="A0AAW1UIQ2"/>
<dbReference type="InterPro" id="IPR001810">
    <property type="entry name" value="F-box_dom"/>
</dbReference>
<feature type="domain" description="F-box" evidence="4">
    <location>
        <begin position="325"/>
        <end position="366"/>
    </location>
</feature>
<dbReference type="PROSITE" id="PS50088">
    <property type="entry name" value="ANK_REPEAT"/>
    <property type="match status" value="1"/>
</dbReference>
<evidence type="ECO:0000256" key="2">
    <source>
        <dbReference type="ARBA" id="ARBA00023043"/>
    </source>
</evidence>
<dbReference type="GO" id="GO:0085020">
    <property type="term" value="P:protein K6-linked ubiquitination"/>
    <property type="evidence" value="ECO:0007669"/>
    <property type="project" value="TreeGrafter"/>
</dbReference>
<dbReference type="PANTHER" id="PTHR24171:SF8">
    <property type="entry name" value="BRCA1-ASSOCIATED RING DOMAIN PROTEIN 1"/>
    <property type="match status" value="1"/>
</dbReference>
<reference evidence="5 6" key="1">
    <citation type="submission" date="2023-03" db="EMBL/GenBank/DDBJ databases">
        <title>Genome insight into feeding habits of ladybird beetles.</title>
        <authorList>
            <person name="Li H.-S."/>
            <person name="Huang Y.-H."/>
            <person name="Pang H."/>
        </authorList>
    </citation>
    <scope>NUCLEOTIDE SEQUENCE [LARGE SCALE GENOMIC DNA]</scope>
    <source>
        <strain evidence="5">SYSU_2023b</strain>
        <tissue evidence="5">Whole body</tissue>
    </source>
</reference>
<keyword evidence="6" id="KW-1185">Reference proteome</keyword>
<feature type="repeat" description="ANK" evidence="3">
    <location>
        <begin position="155"/>
        <end position="187"/>
    </location>
</feature>
<evidence type="ECO:0000313" key="6">
    <source>
        <dbReference type="Proteomes" id="UP001431783"/>
    </source>
</evidence>
<dbReference type="Pfam" id="PF12796">
    <property type="entry name" value="Ank_2"/>
    <property type="match status" value="1"/>
</dbReference>
<dbReference type="PANTHER" id="PTHR24171">
    <property type="entry name" value="ANKYRIN REPEAT DOMAIN-CONTAINING PROTEIN 39-RELATED"/>
    <property type="match status" value="1"/>
</dbReference>
<evidence type="ECO:0000256" key="1">
    <source>
        <dbReference type="ARBA" id="ARBA00022737"/>
    </source>
</evidence>
<dbReference type="SMART" id="SM00248">
    <property type="entry name" value="ANK"/>
    <property type="match status" value="3"/>
</dbReference>
<evidence type="ECO:0000313" key="5">
    <source>
        <dbReference type="EMBL" id="KAK9883422.1"/>
    </source>
</evidence>
<dbReference type="EMBL" id="JARQZJ010000091">
    <property type="protein sequence ID" value="KAK9883422.1"/>
    <property type="molecule type" value="Genomic_DNA"/>
</dbReference>
<keyword evidence="1" id="KW-0677">Repeat</keyword>
<dbReference type="Proteomes" id="UP001431783">
    <property type="component" value="Unassembled WGS sequence"/>
</dbReference>
<dbReference type="InterPro" id="IPR002110">
    <property type="entry name" value="Ankyrin_rpt"/>
</dbReference>
<dbReference type="Gene3D" id="1.25.40.20">
    <property type="entry name" value="Ankyrin repeat-containing domain"/>
    <property type="match status" value="1"/>
</dbReference>
<organism evidence="5 6">
    <name type="scientific">Henosepilachna vigintioctopunctata</name>
    <dbReference type="NCBI Taxonomy" id="420089"/>
    <lineage>
        <taxon>Eukaryota</taxon>
        <taxon>Metazoa</taxon>
        <taxon>Ecdysozoa</taxon>
        <taxon>Arthropoda</taxon>
        <taxon>Hexapoda</taxon>
        <taxon>Insecta</taxon>
        <taxon>Pterygota</taxon>
        <taxon>Neoptera</taxon>
        <taxon>Endopterygota</taxon>
        <taxon>Coleoptera</taxon>
        <taxon>Polyphaga</taxon>
        <taxon>Cucujiformia</taxon>
        <taxon>Coccinelloidea</taxon>
        <taxon>Coccinellidae</taxon>
        <taxon>Epilachninae</taxon>
        <taxon>Epilachnini</taxon>
        <taxon>Henosepilachna</taxon>
    </lineage>
</organism>
<dbReference type="GO" id="GO:0004842">
    <property type="term" value="F:ubiquitin-protein transferase activity"/>
    <property type="evidence" value="ECO:0007669"/>
    <property type="project" value="TreeGrafter"/>
</dbReference>
<comment type="caution">
    <text evidence="5">The sequence shown here is derived from an EMBL/GenBank/DDBJ whole genome shotgun (WGS) entry which is preliminary data.</text>
</comment>
<gene>
    <name evidence="5" type="ORF">WA026_001596</name>
</gene>
<proteinExistence type="predicted"/>
<sequence>MTSGRTNRFRKYLDHCDYMSDLDISVFFYNLHPQNIELPQNIGVNVTNESCNTSKLKFITRSQDPDYIEMDLKLDPDLSPFEAMIRIPSYIRMHHLGTCVKSCLEVGGDPNRTDTKGNTMFHLLALHTGLRIMDYRRFIEILLKFDANVNIPNLDGDTALHLAVRSENLNFIKPLLENEAYLFTKNKENFSPMDIAYIKINSHPEIFSELAKSAIILNICRVTIPQDILDKIDKNESLQTFKEQCNKELSKLKNFKVGNSAVTLYVILKSSTYTFARYLRNSEILECFRNFESEKYEIFGNHLIRHFKEGLVRKEAEEYAYPCVGKIFQSLPEVCVDKILTYITNDDLYNLGRSCMKTTESINFDT</sequence>
<name>A0AAW1UIQ2_9CUCU</name>
<evidence type="ECO:0000259" key="4">
    <source>
        <dbReference type="PROSITE" id="PS50181"/>
    </source>
</evidence>
<protein>
    <recommendedName>
        <fullName evidence="4">F-box domain-containing protein</fullName>
    </recommendedName>
</protein>
<keyword evidence="2 3" id="KW-0040">ANK repeat</keyword>
<dbReference type="PROSITE" id="PS50297">
    <property type="entry name" value="ANK_REP_REGION"/>
    <property type="match status" value="1"/>
</dbReference>
<dbReference type="PROSITE" id="PS50181">
    <property type="entry name" value="FBOX"/>
    <property type="match status" value="1"/>
</dbReference>
<dbReference type="SUPFAM" id="SSF48403">
    <property type="entry name" value="Ankyrin repeat"/>
    <property type="match status" value="1"/>
</dbReference>